<evidence type="ECO:0000256" key="4">
    <source>
        <dbReference type="ARBA" id="ARBA00022771"/>
    </source>
</evidence>
<dbReference type="PROSITE" id="PS00028">
    <property type="entry name" value="ZINC_FINGER_C2H2_1"/>
    <property type="match status" value="6"/>
</dbReference>
<feature type="binding site" evidence="8">
    <location>
        <position position="58"/>
    </location>
    <ligand>
        <name>Zn(2+)</name>
        <dbReference type="ChEBI" id="CHEBI:29105"/>
    </ligand>
</feature>
<keyword evidence="3" id="KW-0677">Repeat</keyword>
<evidence type="ECO:0000313" key="13">
    <source>
        <dbReference type="Proteomes" id="UP001162162"/>
    </source>
</evidence>
<reference evidence="12" key="1">
    <citation type="journal article" date="2023" name="Insect Mol. Biol.">
        <title>Genome sequencing provides insights into the evolution of gene families encoding plant cell wall-degrading enzymes in longhorned beetles.</title>
        <authorList>
            <person name="Shin N.R."/>
            <person name="Okamura Y."/>
            <person name="Kirsch R."/>
            <person name="Pauchet Y."/>
        </authorList>
    </citation>
    <scope>NUCLEOTIDE SEQUENCE</scope>
    <source>
        <strain evidence="12">AMC_N1</strain>
    </source>
</reference>
<evidence type="ECO:0000256" key="2">
    <source>
        <dbReference type="ARBA" id="ARBA00022723"/>
    </source>
</evidence>
<dbReference type="GO" id="GO:0000981">
    <property type="term" value="F:DNA-binding transcription factor activity, RNA polymerase II-specific"/>
    <property type="evidence" value="ECO:0007669"/>
    <property type="project" value="TreeGrafter"/>
</dbReference>
<evidence type="ECO:0000256" key="7">
    <source>
        <dbReference type="PROSITE-ProRule" id="PRU00042"/>
    </source>
</evidence>
<gene>
    <name evidence="12" type="ORF">NQ318_019218</name>
</gene>
<dbReference type="InterPro" id="IPR012934">
    <property type="entry name" value="Znf_AD"/>
</dbReference>
<feature type="binding site" evidence="8">
    <location>
        <position position="17"/>
    </location>
    <ligand>
        <name>Zn(2+)</name>
        <dbReference type="ChEBI" id="CHEBI:29105"/>
    </ligand>
</feature>
<evidence type="ECO:0000256" key="8">
    <source>
        <dbReference type="PROSITE-ProRule" id="PRU01263"/>
    </source>
</evidence>
<dbReference type="InterPro" id="IPR036236">
    <property type="entry name" value="Znf_C2H2_sf"/>
</dbReference>
<dbReference type="GO" id="GO:0005634">
    <property type="term" value="C:nucleus"/>
    <property type="evidence" value="ECO:0007669"/>
    <property type="project" value="UniProtKB-SubCell"/>
</dbReference>
<feature type="domain" description="C2H2-type" evidence="10">
    <location>
        <begin position="216"/>
        <end position="244"/>
    </location>
</feature>
<evidence type="ECO:0000256" key="1">
    <source>
        <dbReference type="ARBA" id="ARBA00004123"/>
    </source>
</evidence>
<dbReference type="SMART" id="SM00868">
    <property type="entry name" value="zf-AD"/>
    <property type="match status" value="1"/>
</dbReference>
<feature type="region of interest" description="Disordered" evidence="9">
    <location>
        <begin position="232"/>
        <end position="267"/>
    </location>
</feature>
<evidence type="ECO:0000256" key="6">
    <source>
        <dbReference type="ARBA" id="ARBA00023242"/>
    </source>
</evidence>
<feature type="domain" description="C2H2-type" evidence="10">
    <location>
        <begin position="325"/>
        <end position="352"/>
    </location>
</feature>
<dbReference type="PANTHER" id="PTHR24394:SF29">
    <property type="entry name" value="MYONEURIN"/>
    <property type="match status" value="1"/>
</dbReference>
<feature type="domain" description="C2H2-type" evidence="10">
    <location>
        <begin position="148"/>
        <end position="175"/>
    </location>
</feature>
<comment type="subcellular location">
    <subcellularLocation>
        <location evidence="1">Nucleus</location>
    </subcellularLocation>
</comment>
<evidence type="ECO:0000256" key="9">
    <source>
        <dbReference type="SAM" id="MobiDB-lite"/>
    </source>
</evidence>
<dbReference type="PROSITE" id="PS50157">
    <property type="entry name" value="ZINC_FINGER_C2H2_2"/>
    <property type="match status" value="6"/>
</dbReference>
<keyword evidence="5 8" id="KW-0862">Zinc</keyword>
<dbReference type="FunFam" id="3.30.160.60:FF:000264">
    <property type="entry name" value="Zinc finger protein 236"/>
    <property type="match status" value="1"/>
</dbReference>
<dbReference type="PROSITE" id="PS51915">
    <property type="entry name" value="ZAD"/>
    <property type="match status" value="1"/>
</dbReference>
<feature type="domain" description="C2H2-type" evidence="10">
    <location>
        <begin position="296"/>
        <end position="324"/>
    </location>
</feature>
<dbReference type="AlphaFoldDB" id="A0AAV8YXN5"/>
<proteinExistence type="predicted"/>
<keyword evidence="4 7" id="KW-0863">Zinc-finger</keyword>
<keyword evidence="2 8" id="KW-0479">Metal-binding</keyword>
<evidence type="ECO:0000259" key="11">
    <source>
        <dbReference type="PROSITE" id="PS51915"/>
    </source>
</evidence>
<dbReference type="Gene3D" id="3.30.160.60">
    <property type="entry name" value="Classic Zinc Finger"/>
    <property type="match status" value="6"/>
</dbReference>
<feature type="domain" description="ZAD" evidence="11">
    <location>
        <begin position="15"/>
        <end position="85"/>
    </location>
</feature>
<feature type="binding site" evidence="8">
    <location>
        <position position="61"/>
    </location>
    <ligand>
        <name>Zn(2+)</name>
        <dbReference type="ChEBI" id="CHEBI:29105"/>
    </ligand>
</feature>
<sequence length="423" mass="49461">MDLKKSNISIKDFPQICRLCLFPNTFLSSMSPELLKLYKTVTIDKIEDEDAKLPKNICKDCQRELECVGFFVEKCRVNYLILKTILEQEKKGRSSPLRDIPDFVSMEEITLGNVENNNDSLSDSNNDSNKDTNKLEGIEENKARLKKFHCANCSKGFYTKKELVVHIKIHSETRPFACSECDMKFKFRQSLQRHRLRHSCIRPHKCDICGKRETPFICSICNKGYRSSTSLKKHKEVKHSEETDIRDESKNEDDQNKDDDPSENSNKRKCKICNKMLHKHGFGTHMRIHTVEKKKFICTICNKNFQKNSHLERHLRTHTVGERPYVCKVCGKSFKQDSDRKRHIVMHTGEKQFQCQHCGKQYYTKGSLDGHMVVHADTRKLVDYDCHFFMNKKLRDWLLAAPLSFPPWADTHFAHRPIVLRDA</sequence>
<feature type="compositionally biased region" description="Low complexity" evidence="9">
    <location>
        <begin position="116"/>
        <end position="127"/>
    </location>
</feature>
<name>A0AAV8YXN5_9CUCU</name>
<dbReference type="PANTHER" id="PTHR24394">
    <property type="entry name" value="ZINC FINGER PROTEIN"/>
    <property type="match status" value="1"/>
</dbReference>
<feature type="compositionally biased region" description="Basic and acidic residues" evidence="9">
    <location>
        <begin position="238"/>
        <end position="254"/>
    </location>
</feature>
<dbReference type="FunFam" id="3.30.160.60:FF:000145">
    <property type="entry name" value="Zinc finger protein 574"/>
    <property type="match status" value="1"/>
</dbReference>
<evidence type="ECO:0000256" key="3">
    <source>
        <dbReference type="ARBA" id="ARBA00022737"/>
    </source>
</evidence>
<evidence type="ECO:0000259" key="10">
    <source>
        <dbReference type="PROSITE" id="PS50157"/>
    </source>
</evidence>
<dbReference type="SUPFAM" id="SSF57667">
    <property type="entry name" value="beta-beta-alpha zinc fingers"/>
    <property type="match status" value="4"/>
</dbReference>
<feature type="domain" description="C2H2-type" evidence="10">
    <location>
        <begin position="176"/>
        <end position="203"/>
    </location>
</feature>
<feature type="region of interest" description="Disordered" evidence="9">
    <location>
        <begin position="114"/>
        <end position="133"/>
    </location>
</feature>
<dbReference type="SMART" id="SM00355">
    <property type="entry name" value="ZnF_C2H2"/>
    <property type="match status" value="7"/>
</dbReference>
<protein>
    <submittedName>
        <fullName evidence="12">Uncharacterized protein</fullName>
    </submittedName>
</protein>
<comment type="caution">
    <text evidence="12">The sequence shown here is derived from an EMBL/GenBank/DDBJ whole genome shotgun (WGS) entry which is preliminary data.</text>
</comment>
<evidence type="ECO:0000256" key="5">
    <source>
        <dbReference type="ARBA" id="ARBA00022833"/>
    </source>
</evidence>
<evidence type="ECO:0000313" key="12">
    <source>
        <dbReference type="EMBL" id="KAJ8956500.1"/>
    </source>
</evidence>
<keyword evidence="13" id="KW-1185">Reference proteome</keyword>
<dbReference type="FunFam" id="3.30.160.60:FF:000110">
    <property type="entry name" value="Zinc finger protein-like"/>
    <property type="match status" value="1"/>
</dbReference>
<dbReference type="GO" id="GO:0008270">
    <property type="term" value="F:zinc ion binding"/>
    <property type="evidence" value="ECO:0007669"/>
    <property type="project" value="UniProtKB-UniRule"/>
</dbReference>
<feature type="binding site" evidence="8">
    <location>
        <position position="20"/>
    </location>
    <ligand>
        <name>Zn(2+)</name>
        <dbReference type="ChEBI" id="CHEBI:29105"/>
    </ligand>
</feature>
<accession>A0AAV8YXN5</accession>
<dbReference type="Proteomes" id="UP001162162">
    <property type="component" value="Unassembled WGS sequence"/>
</dbReference>
<organism evidence="12 13">
    <name type="scientific">Aromia moschata</name>
    <dbReference type="NCBI Taxonomy" id="1265417"/>
    <lineage>
        <taxon>Eukaryota</taxon>
        <taxon>Metazoa</taxon>
        <taxon>Ecdysozoa</taxon>
        <taxon>Arthropoda</taxon>
        <taxon>Hexapoda</taxon>
        <taxon>Insecta</taxon>
        <taxon>Pterygota</taxon>
        <taxon>Neoptera</taxon>
        <taxon>Endopterygota</taxon>
        <taxon>Coleoptera</taxon>
        <taxon>Polyphaga</taxon>
        <taxon>Cucujiformia</taxon>
        <taxon>Chrysomeloidea</taxon>
        <taxon>Cerambycidae</taxon>
        <taxon>Cerambycinae</taxon>
        <taxon>Callichromatini</taxon>
        <taxon>Aromia</taxon>
    </lineage>
</organism>
<feature type="domain" description="C2H2-type" evidence="10">
    <location>
        <begin position="353"/>
        <end position="380"/>
    </location>
</feature>
<keyword evidence="6" id="KW-0539">Nucleus</keyword>
<dbReference type="EMBL" id="JAPWTK010000029">
    <property type="protein sequence ID" value="KAJ8956500.1"/>
    <property type="molecule type" value="Genomic_DNA"/>
</dbReference>
<dbReference type="Pfam" id="PF00096">
    <property type="entry name" value="zf-C2H2"/>
    <property type="match status" value="6"/>
</dbReference>
<dbReference type="InterPro" id="IPR013087">
    <property type="entry name" value="Znf_C2H2_type"/>
</dbReference>